<name>A0A1S8X288_OPIVI</name>
<feature type="transmembrane region" description="Helical" evidence="1">
    <location>
        <begin position="2363"/>
        <end position="2386"/>
    </location>
</feature>
<reference evidence="2 3" key="1">
    <citation type="submission" date="2015-03" db="EMBL/GenBank/DDBJ databases">
        <title>Draft genome of the nematode, Opisthorchis viverrini.</title>
        <authorList>
            <person name="Mitreva M."/>
        </authorList>
    </citation>
    <scope>NUCLEOTIDE SEQUENCE [LARGE SCALE GENOMIC DNA]</scope>
    <source>
        <strain evidence="2">Khon Kaen</strain>
    </source>
</reference>
<accession>A0A1S8X288</accession>
<proteinExistence type="predicted"/>
<gene>
    <name evidence="2" type="ORF">X801_03372</name>
</gene>
<evidence type="ECO:0000313" key="2">
    <source>
        <dbReference type="EMBL" id="OON20741.1"/>
    </source>
</evidence>
<protein>
    <submittedName>
        <fullName evidence="2">Uncharacterized protein</fullName>
    </submittedName>
</protein>
<dbReference type="EMBL" id="KV892472">
    <property type="protein sequence ID" value="OON20741.1"/>
    <property type="molecule type" value="Genomic_DNA"/>
</dbReference>
<keyword evidence="1" id="KW-0472">Membrane</keyword>
<evidence type="ECO:0000313" key="3">
    <source>
        <dbReference type="Proteomes" id="UP000243686"/>
    </source>
</evidence>
<feature type="non-terminal residue" evidence="2">
    <location>
        <position position="2462"/>
    </location>
</feature>
<sequence length="2462" mass="280156">MHVGGSALLTKKQGGVVWGKPKTILVPHVSLTARLGADAVLHANPGKLITNNDQLLICEGLPCHRQEHGISGCNLTTTLDDFTVRNYGPQKVPIRMQTMIHGLYTVECYVGRKVKTTTILLVGNKTRILDCAAAPVLIDLKNPDPTYDLCVERIAVHPKWIRNMDREMKLLVFHSVECFTDMELITVETNTLILNDPDKLPLIPLQIRCSRKEHELTIHVIRSPNETYALYTNNKEGDMWKNEKDLFLAFRLKDGNSERLRPDECTVFVVDRNIENPIKNGVFRKSMQKHSGKHKFHCKHYLLHLSGEVEMTFHDRLLCHIDCLSYVRQPKRIQRVTKMCFCTTPGLTRLKPDIYCVENTGLQLNISRGILTLFPSVLYPAQISFQCRGCWTENNCGEEERIIYVDDPPSRSLNVRLNSTSTVYYASNFTSEFSYCMAWTSGVGCNDADVVALKPSCEYDLDSLQDSSLLVECRLPYVKKLWSFNVTAIEDRPLVVDCVSEPVIVDVEQSSGYRLCRATGLHQKNKKEALCLSEPPGLTIENGILIIERSDLNSFSYTVDCDGSNTTVLVYVAGNTPPKINRLARNYKLKFHINYEPTLWKPVLDRVKPGQLNCTALDELTARESWFEFAYDELIVHQVPDGTYTSLLVLCRDHWVRRQMNVTIDSNLDWSDLSLNIAEPIKTIHISSSPYRYTCQVRVSNNVDLIIDPEAIWWPPTVSHLTRSSPSVIQIIQHTPEGVYSPLCTVEYSNIRKNIGLRFLVLCKSKICFELRFVTFLQGVVSNLVAFDEPNASAQLLKLEVYPTERAIVTVDVELIYAQLKWYGLSFSVDQQILELQPRYCNGSVERSTPIIKEPIYFKNYYPTFELHTSLVNLLCHCELPFCMKYYKALFVRLEDMRLVCPKVVLIDLEADLTPKTLCFYEYSVPLVWIRHHGMPSEVRYPAHCLEPTGQLHVSNGTLHVQSSLPSPGSYNVICAENTSIPVHLYTESLMLAAFPTQLIYFFGRNQSIEFQFVDIYNGTMFVPKFHPEVLDCAVVAPVTWNRESREAPFKLNHSSLDLNVSHAFRIPSVYRVQCEMFGGVIKRTTEVCILKDDNLHLVISGPNITRHDIQSTGAYVCELVESNGLDLADEKYQPRWYIDAESKVDVAYNTLIVHRHTKPGFYTATCTYDRYGIRIVKELNITFEVEGTEIHHSHDFVRIVHCMFVFYNSSTETKGAFWLKISPDSNPILLEPGGNISLSYLLRISIGQEHRIKKLTEPPSCSVTYVQDSQMIRFRGTIQMKLLQEGDAVFKCEVSGHLPGEIRRRLVRSSDFKLRCTDQRLIYIPKNGSYTINICHYVSVENRTAPTIIREASVACKSSPRQLKFANGNITFAEDETYLGFLNISCEMNTFQGRFLLYNDYLVLRNSQSQKHWHFGDPEKIVFEFGFLLDEFLPLDTTGTTANCRLIEDEGMLIGTFDGLEFTLEPSVESPSEKEYTVECDIFSQQIIRQTKLILHSNDYILVIQGEHRLLHLHGQSYVYTCEIVKSGHRREQTFLDTPRWMSLNPSMLIQLSGNRLFIDTETDTGIHPMRCVFRNPWLDLSIDRSFIVCGHPDGVKIVLQPDPLIFQGDSRQNVTAHLDWQCSDDQQVKDYIASLSVTCNVTYSNSTPGESFSFTNSVPVTNFTSGVADIYCSSQDSDFSVEYRRLILNNKDFELSCTSVNSIYMDAAEMSMSICNRVLPRVEPWISLFPSQDKVKFPVECSDSRGVLNFTNGSLQLSKDSMPSLGTHLISCDDGRYTGNLTLYDSSAQLTLLPEGKVFGLDNETEVSFALKFTDPMTLNTLYLENISLNCSVNGRWLEKIPGYQSTFVFNAEWFGNISRRESVWCVSEDGFNGSTGLPIFNSNELEVTIIGGFHVIHEAGGQFDYICQVSRPPVVAGQLETHWTMEVPHPHVHFNGSLARLTKDLPEGVYNLYCAFEYGDLLSVVEELEVTVVRNNVSNLVLNVSSGGISSSLNSPNVEVVYCTLSAFKEGYTVTWKHLYGKPTYQSLESRINMGLSAELHKVRSKDSFGLSTYACQSQLPDRCLSKLLIRAELKPPTWTKIPIQKRTNDFSEKFTCLTDAEPESSLAYSWQVILGDPAVISSYNKTVSWRGLGQLSTRTYFGCEIKQEYMDELIGVSGSEAFVDLHHDVNLEFYPLLAVYHEYHTLECRITTAAGFTSPAYMMVLEFPSTFQPRLVYNVIWFQDGFMAGFYRVGCYYISEYAVRGEIQMNFTFAEPPRHLLIHEFSSSKGERFLMCTVDGVHAAIVSLNWTISVGENFAFEIDDEVLRMTPFAVYGNYILQCNSLVSYSNEYVRLSAEYNLTNIGDENVKDDSNPPDRILPFILITVCLVLCHVRLCMLLLFSHWFALRRSTVMSSSENHEFYAEIDVSDMDKRTALQLIRIINYFNTIRQIMIQVNAKNRTSVKRSRRSTASSWSLF</sequence>
<evidence type="ECO:0000256" key="1">
    <source>
        <dbReference type="SAM" id="Phobius"/>
    </source>
</evidence>
<keyword evidence="3" id="KW-1185">Reference proteome</keyword>
<keyword evidence="1" id="KW-0812">Transmembrane</keyword>
<organism evidence="2 3">
    <name type="scientific">Opisthorchis viverrini</name>
    <name type="common">Southeast Asian liver fluke</name>
    <dbReference type="NCBI Taxonomy" id="6198"/>
    <lineage>
        <taxon>Eukaryota</taxon>
        <taxon>Metazoa</taxon>
        <taxon>Spiralia</taxon>
        <taxon>Lophotrochozoa</taxon>
        <taxon>Platyhelminthes</taxon>
        <taxon>Trematoda</taxon>
        <taxon>Digenea</taxon>
        <taxon>Opisthorchiida</taxon>
        <taxon>Opisthorchiata</taxon>
        <taxon>Opisthorchiidae</taxon>
        <taxon>Opisthorchis</taxon>
    </lineage>
</organism>
<keyword evidence="1" id="KW-1133">Transmembrane helix</keyword>
<dbReference type="Proteomes" id="UP000243686">
    <property type="component" value="Unassembled WGS sequence"/>
</dbReference>